<sequence length="246" mass="27724">MGKRISCFERDRRRAEDMRKTMLLPNTRGQSHIDADVNPIVTKLLASMTAQHLTVASTRERQVGFRLGGSCADHSYLVCGRSTILVFSDIKDPPDSADQSFHLFILALRVNKYTSLSLTGTVQSERPQTKRRAECWLSGVSCGRPIRRQFRDSHWLCDHTEFMRKQIKAGSANGTRTRIVLGLSPLSQHSRQNDHQRCTRYINAQNEVKITCTALHKHTVSGNTFLEILTASGCTIGSRHLANTWS</sequence>
<keyword evidence="2" id="KW-1185">Reference proteome</keyword>
<protein>
    <submittedName>
        <fullName evidence="1">Uncharacterized protein</fullName>
    </submittedName>
</protein>
<evidence type="ECO:0000313" key="1">
    <source>
        <dbReference type="EMBL" id="GAA56623.1"/>
    </source>
</evidence>
<evidence type="ECO:0000313" key="2">
    <source>
        <dbReference type="Proteomes" id="UP000008909"/>
    </source>
</evidence>
<gene>
    <name evidence="1" type="ORF">CLF_111252</name>
</gene>
<proteinExistence type="predicted"/>
<reference evidence="1" key="1">
    <citation type="journal article" date="2011" name="Genome Biol.">
        <title>The draft genome of the carcinogenic human liver fluke Clonorchis sinensis.</title>
        <authorList>
            <person name="Wang X."/>
            <person name="Chen W."/>
            <person name="Huang Y."/>
            <person name="Sun J."/>
            <person name="Men J."/>
            <person name="Liu H."/>
            <person name="Luo F."/>
            <person name="Guo L."/>
            <person name="Lv X."/>
            <person name="Deng C."/>
            <person name="Zhou C."/>
            <person name="Fan Y."/>
            <person name="Li X."/>
            <person name="Huang L."/>
            <person name="Hu Y."/>
            <person name="Liang C."/>
            <person name="Hu X."/>
            <person name="Xu J."/>
            <person name="Yu X."/>
        </authorList>
    </citation>
    <scope>NUCLEOTIDE SEQUENCE [LARGE SCALE GENOMIC DNA]</scope>
    <source>
        <strain evidence="1">Henan</strain>
    </source>
</reference>
<reference key="2">
    <citation type="submission" date="2011-10" db="EMBL/GenBank/DDBJ databases">
        <title>The genome and transcriptome sequence of Clonorchis sinensis provide insights into the carcinogenic liver fluke.</title>
        <authorList>
            <person name="Wang X."/>
            <person name="Huang Y."/>
            <person name="Chen W."/>
            <person name="Liu H."/>
            <person name="Guo L."/>
            <person name="Chen Y."/>
            <person name="Luo F."/>
            <person name="Zhou W."/>
            <person name="Sun J."/>
            <person name="Mao Q."/>
            <person name="Liang P."/>
            <person name="Zhou C."/>
            <person name="Tian Y."/>
            <person name="Men J."/>
            <person name="Lv X."/>
            <person name="Huang L."/>
            <person name="Zhou J."/>
            <person name="Hu Y."/>
            <person name="Li R."/>
            <person name="Zhang F."/>
            <person name="Lei H."/>
            <person name="Li X."/>
            <person name="Hu X."/>
            <person name="Liang C."/>
            <person name="Xu J."/>
            <person name="Wu Z."/>
            <person name="Yu X."/>
        </authorList>
    </citation>
    <scope>NUCLEOTIDE SEQUENCE</scope>
    <source>
        <strain>Henan</strain>
    </source>
</reference>
<name>G7YUJ3_CLOSI</name>
<dbReference type="AlphaFoldDB" id="G7YUJ3"/>
<accession>G7YUJ3</accession>
<dbReference type="Proteomes" id="UP000008909">
    <property type="component" value="Unassembled WGS sequence"/>
</dbReference>
<organism evidence="1 2">
    <name type="scientific">Clonorchis sinensis</name>
    <name type="common">Chinese liver fluke</name>
    <dbReference type="NCBI Taxonomy" id="79923"/>
    <lineage>
        <taxon>Eukaryota</taxon>
        <taxon>Metazoa</taxon>
        <taxon>Spiralia</taxon>
        <taxon>Lophotrochozoa</taxon>
        <taxon>Platyhelminthes</taxon>
        <taxon>Trematoda</taxon>
        <taxon>Digenea</taxon>
        <taxon>Opisthorchiida</taxon>
        <taxon>Opisthorchiata</taxon>
        <taxon>Opisthorchiidae</taxon>
        <taxon>Clonorchis</taxon>
    </lineage>
</organism>
<dbReference type="EMBL" id="DF144316">
    <property type="protein sequence ID" value="GAA56623.1"/>
    <property type="molecule type" value="Genomic_DNA"/>
</dbReference>